<gene>
    <name evidence="1" type="ORF">QLH52_05260</name>
</gene>
<evidence type="ECO:0000313" key="1">
    <source>
        <dbReference type="EMBL" id="MDX8126679.1"/>
    </source>
</evidence>
<sequence>MPWSIRLKTGAAKAINKLDKPVRDKNINDQHAAQYGYAYWRPTAMRLFKFADNI</sequence>
<keyword evidence="2" id="KW-1185">Reference proteome</keyword>
<comment type="caution">
    <text evidence="1">The sequence shown here is derived from an EMBL/GenBank/DDBJ whole genome shotgun (WGS) entry which is preliminary data.</text>
</comment>
<dbReference type="EMBL" id="JAXARY010000003">
    <property type="protein sequence ID" value="MDX8126679.1"/>
    <property type="molecule type" value="Genomic_DNA"/>
</dbReference>
<name>A0ABU4UB56_9GAMM</name>
<dbReference type="Proteomes" id="UP001284537">
    <property type="component" value="Unassembled WGS sequence"/>
</dbReference>
<reference evidence="1 2" key="1">
    <citation type="submission" date="2023-11" db="EMBL/GenBank/DDBJ databases">
        <authorList>
            <person name="Ouyang M.-Y."/>
        </authorList>
    </citation>
    <scope>NUCLEOTIDE SEQUENCE [LARGE SCALE GENOMIC DNA]</scope>
    <source>
        <strain evidence="1 2">OY6</strain>
    </source>
</reference>
<dbReference type="RefSeq" id="WP_319960796.1">
    <property type="nucleotide sequence ID" value="NZ_JAXARY010000003.1"/>
</dbReference>
<proteinExistence type="predicted"/>
<accession>A0ABU4UB56</accession>
<organism evidence="1 2">
    <name type="scientific">Methylomonas defluvii</name>
    <dbReference type="NCBI Taxonomy" id="3045149"/>
    <lineage>
        <taxon>Bacteria</taxon>
        <taxon>Pseudomonadati</taxon>
        <taxon>Pseudomonadota</taxon>
        <taxon>Gammaproteobacteria</taxon>
        <taxon>Methylococcales</taxon>
        <taxon>Methylococcaceae</taxon>
        <taxon>Methylomonas</taxon>
    </lineage>
</organism>
<protein>
    <submittedName>
        <fullName evidence="1">Uncharacterized protein</fullName>
    </submittedName>
</protein>
<evidence type="ECO:0000313" key="2">
    <source>
        <dbReference type="Proteomes" id="UP001284537"/>
    </source>
</evidence>